<dbReference type="PANTHER" id="PTHR36766">
    <property type="entry name" value="PLANT BROAD-SPECTRUM MILDEW RESISTANCE PROTEIN RPW8"/>
    <property type="match status" value="1"/>
</dbReference>
<evidence type="ECO:0000313" key="2">
    <source>
        <dbReference type="Proteomes" id="UP000541444"/>
    </source>
</evidence>
<keyword evidence="2" id="KW-1185">Reference proteome</keyword>
<dbReference type="Proteomes" id="UP000541444">
    <property type="component" value="Unassembled WGS sequence"/>
</dbReference>
<evidence type="ECO:0000313" key="1">
    <source>
        <dbReference type="EMBL" id="KAF6175588.1"/>
    </source>
</evidence>
<dbReference type="SUPFAM" id="SSF52058">
    <property type="entry name" value="L domain-like"/>
    <property type="match status" value="1"/>
</dbReference>
<gene>
    <name evidence="1" type="ORF">GIB67_028014</name>
</gene>
<dbReference type="EMBL" id="JACGCM010000158">
    <property type="protein sequence ID" value="KAF6175588.1"/>
    <property type="molecule type" value="Genomic_DNA"/>
</dbReference>
<comment type="caution">
    <text evidence="1">The sequence shown here is derived from an EMBL/GenBank/DDBJ whole genome shotgun (WGS) entry which is preliminary data.</text>
</comment>
<evidence type="ECO:0008006" key="3">
    <source>
        <dbReference type="Google" id="ProtNLM"/>
    </source>
</evidence>
<dbReference type="PANTHER" id="PTHR36766:SF40">
    <property type="entry name" value="DISEASE RESISTANCE PROTEIN RGA3"/>
    <property type="match status" value="1"/>
</dbReference>
<sequence length="692" mass="79409">MLRRLHIIECRNLEVLPPIAKLESLQYLYLHGLDSMSPMGLFNGLEASSTTVAYPNLKELIIREMKHWESGDCPELIISWLPPLLEELTLDGDAGSLSRSLPFNDNTSLKVMRIQNSPHLTFPQGLSQLKALQTLKIVDCNSLTCVINNGSLPKLEGTYYKEMKHWDEWVMETSSEDINVMPLLEICIFYDCPVLKSMTHQILSQSVKILFIRDCPELIISWLPPLLEELTLDGDAEIGYCWMSYVGITLREGRRRGLEHHISHLKHLHSLKMGMEELSVSDDLQLLLGTDLTTDFGAINRRRHCHQCHKDSQSPLFCEDPTYSYHSNVFLSYYSKRCWCFDMRYNLELSYELEVINVFTEAGKPDRTWLDSKASDGNSSDMVQHTQVSLLKDVLFPTHIFSLDCTYLKIKIARPFFTSKELSLGIGIVDYSDFSVFAAVSDDDALQPNWLVEHLKSFSKRRKTCFYIYGSCSPSFEYEWLSGGVINNSSLPKLEETRYIWYEAWEEWVMEISSKNITVMPRLRDLHIYDCPILKSVPHQILSQSVMKLVIRNCPELRISGLPLLLEELTLGEDAGSLSRSLHFKNNTSLKFLCIQHSQLKTLPQGLSQLKALQNLKILGCNSLMCIPDELRHVTSLRKLVIARCSILVPRCGKDVGKDWSIISHIPTSFMDENGKNYQFQTIYSRYCEVKD</sequence>
<dbReference type="InterPro" id="IPR032675">
    <property type="entry name" value="LRR_dom_sf"/>
</dbReference>
<name>A0A7J7P8T1_9MAGN</name>
<dbReference type="AlphaFoldDB" id="A0A7J7P8T1"/>
<dbReference type="OrthoDB" id="2018467at2759"/>
<protein>
    <recommendedName>
        <fullName evidence="3">Disease resistance protein</fullName>
    </recommendedName>
</protein>
<organism evidence="1 2">
    <name type="scientific">Kingdonia uniflora</name>
    <dbReference type="NCBI Taxonomy" id="39325"/>
    <lineage>
        <taxon>Eukaryota</taxon>
        <taxon>Viridiplantae</taxon>
        <taxon>Streptophyta</taxon>
        <taxon>Embryophyta</taxon>
        <taxon>Tracheophyta</taxon>
        <taxon>Spermatophyta</taxon>
        <taxon>Magnoliopsida</taxon>
        <taxon>Ranunculales</taxon>
        <taxon>Circaeasteraceae</taxon>
        <taxon>Kingdonia</taxon>
    </lineage>
</organism>
<dbReference type="Gene3D" id="3.80.10.10">
    <property type="entry name" value="Ribonuclease Inhibitor"/>
    <property type="match status" value="2"/>
</dbReference>
<reference evidence="1 2" key="1">
    <citation type="journal article" date="2020" name="IScience">
        <title>Genome Sequencing of the Endangered Kingdonia uniflora (Circaeasteraceae, Ranunculales) Reveals Potential Mechanisms of Evolutionary Specialization.</title>
        <authorList>
            <person name="Sun Y."/>
            <person name="Deng T."/>
            <person name="Zhang A."/>
            <person name="Moore M.J."/>
            <person name="Landis J.B."/>
            <person name="Lin N."/>
            <person name="Zhang H."/>
            <person name="Zhang X."/>
            <person name="Huang J."/>
            <person name="Zhang X."/>
            <person name="Sun H."/>
            <person name="Wang H."/>
        </authorList>
    </citation>
    <scope>NUCLEOTIDE SEQUENCE [LARGE SCALE GENOMIC DNA]</scope>
    <source>
        <strain evidence="1">TB1705</strain>
        <tissue evidence="1">Leaf</tissue>
    </source>
</reference>
<proteinExistence type="predicted"/>
<accession>A0A7J7P8T1</accession>